<gene>
    <name evidence="1" type="ORF">GJU40_09315</name>
</gene>
<organism evidence="1 2">
    <name type="scientific">Metabacillus lacus</name>
    <dbReference type="NCBI Taxonomy" id="1983721"/>
    <lineage>
        <taxon>Bacteria</taxon>
        <taxon>Bacillati</taxon>
        <taxon>Bacillota</taxon>
        <taxon>Bacilli</taxon>
        <taxon>Bacillales</taxon>
        <taxon>Bacillaceae</taxon>
        <taxon>Metabacillus</taxon>
    </lineage>
</organism>
<evidence type="ECO:0000313" key="2">
    <source>
        <dbReference type="Proteomes" id="UP000448867"/>
    </source>
</evidence>
<evidence type="ECO:0000313" key="1">
    <source>
        <dbReference type="EMBL" id="MRX72348.1"/>
    </source>
</evidence>
<accession>A0A7X2IYX3</accession>
<reference evidence="1 2" key="1">
    <citation type="submission" date="2019-11" db="EMBL/GenBank/DDBJ databases">
        <title>Bacillus lacus genome.</title>
        <authorList>
            <person name="Allen C.J."/>
            <person name="Newman J.D."/>
        </authorList>
    </citation>
    <scope>NUCLEOTIDE SEQUENCE [LARGE SCALE GENOMIC DNA]</scope>
    <source>
        <strain evidence="1 2">KCTC 33946</strain>
    </source>
</reference>
<name>A0A7X2IYX3_9BACI</name>
<protein>
    <submittedName>
        <fullName evidence="1">Glycosyltransferase family 1 protein</fullName>
    </submittedName>
</protein>
<comment type="caution">
    <text evidence="1">The sequence shown here is derived from an EMBL/GenBank/DDBJ whole genome shotgun (WGS) entry which is preliminary data.</text>
</comment>
<dbReference type="RefSeq" id="WP_154307508.1">
    <property type="nucleotide sequence ID" value="NZ_WKKI01000014.1"/>
</dbReference>
<dbReference type="GO" id="GO:0016740">
    <property type="term" value="F:transferase activity"/>
    <property type="evidence" value="ECO:0007669"/>
    <property type="project" value="UniProtKB-KW"/>
</dbReference>
<proteinExistence type="predicted"/>
<sequence length="377" mass="43495">MDLIRHTVESGKAVYGNTAHELLAALDYYYDRDHVKAAMLASLLLQMDLSQHERTAVEIKLCVSAYYAGLFGLGRKIAEKHRKLQPENEIYKRNVAAFNAYFQQHFDYCLFIWPQTYKHLADAAKGLKWKLEREGSNVILSESIIPSAEKTVVFGAFLSHSIPVSIPENSIIYNLEILYDGCSSDHPVFLDMIKDKEIWDYSAHNIEWLKRRGLGKNHLHMKIGYSPNLLINREILRQPVIEDIDILFIGAPNQRRNLLEQQLKELAPDLKIVFINGIWGPAKDEYILRSKILLNIHYLDSTEVESPLETARIAQYIANGKFVISEHSCRDEEQEWPGIVFTDYENLAETAVTYAHLPEERNSFAELGRRYFTESYN</sequence>
<keyword evidence="1" id="KW-0808">Transferase</keyword>
<dbReference type="EMBL" id="WKKI01000014">
    <property type="protein sequence ID" value="MRX72348.1"/>
    <property type="molecule type" value="Genomic_DNA"/>
</dbReference>
<dbReference type="OrthoDB" id="5443558at2"/>
<dbReference type="AlphaFoldDB" id="A0A7X2IYX3"/>
<keyword evidence="2" id="KW-1185">Reference proteome</keyword>
<dbReference type="Proteomes" id="UP000448867">
    <property type="component" value="Unassembled WGS sequence"/>
</dbReference>